<proteinExistence type="predicted"/>
<name>A0A1J5Q7B2_9ZZZZ</name>
<keyword evidence="1" id="KW-1005">Bacterial flagellum biogenesis</keyword>
<dbReference type="Pfam" id="PF03963">
    <property type="entry name" value="FlgD"/>
    <property type="match status" value="1"/>
</dbReference>
<accession>A0A1J5Q7B2</accession>
<organism evidence="2">
    <name type="scientific">mine drainage metagenome</name>
    <dbReference type="NCBI Taxonomy" id="410659"/>
    <lineage>
        <taxon>unclassified sequences</taxon>
        <taxon>metagenomes</taxon>
        <taxon>ecological metagenomes</taxon>
    </lineage>
</organism>
<protein>
    <submittedName>
        <fullName evidence="2">Basal-body rod modification protein FlgD</fullName>
    </submittedName>
</protein>
<reference evidence="2" key="1">
    <citation type="submission" date="2016-10" db="EMBL/GenBank/DDBJ databases">
        <title>Sequence of Gallionella enrichment culture.</title>
        <authorList>
            <person name="Poehlein A."/>
            <person name="Muehling M."/>
            <person name="Daniel R."/>
        </authorList>
    </citation>
    <scope>NUCLEOTIDE SEQUENCE</scope>
</reference>
<dbReference type="InterPro" id="IPR005648">
    <property type="entry name" value="FlgD"/>
</dbReference>
<gene>
    <name evidence="2" type="primary">flgD_10</name>
    <name evidence="2" type="ORF">GALL_386630</name>
</gene>
<sequence length="147" mass="14832">MSVDASAAATATTGIYTTPATTTAPPKQTLDSQAFLQLLVTQLTNQDPSSPMDTNQMMTQTTQLSSMEQLTALSATSQQSFALQMRSSAAALIGQKVSYTNAKGVAATGIATAVSFAATTPTVTVGSDVVPLDSVSAVTSSSASTSA</sequence>
<evidence type="ECO:0000256" key="1">
    <source>
        <dbReference type="ARBA" id="ARBA00022795"/>
    </source>
</evidence>
<evidence type="ECO:0000313" key="2">
    <source>
        <dbReference type="EMBL" id="OIQ79601.1"/>
    </source>
</evidence>
<dbReference type="EMBL" id="MLJW01001188">
    <property type="protein sequence ID" value="OIQ79601.1"/>
    <property type="molecule type" value="Genomic_DNA"/>
</dbReference>
<comment type="caution">
    <text evidence="2">The sequence shown here is derived from an EMBL/GenBank/DDBJ whole genome shotgun (WGS) entry which is preliminary data.</text>
</comment>
<dbReference type="AlphaFoldDB" id="A0A1J5Q7B2"/>
<dbReference type="GO" id="GO:0044781">
    <property type="term" value="P:bacterial-type flagellum organization"/>
    <property type="evidence" value="ECO:0007669"/>
    <property type="project" value="UniProtKB-KW"/>
</dbReference>